<gene>
    <name evidence="2" type="ORF">CEY16_08255</name>
</gene>
<proteinExistence type="inferred from homology"/>
<organism evidence="2 3">
    <name type="scientific">Halalkalibacillus sediminis</name>
    <dbReference type="NCBI Taxonomy" id="2018042"/>
    <lineage>
        <taxon>Bacteria</taxon>
        <taxon>Bacillati</taxon>
        <taxon>Bacillota</taxon>
        <taxon>Bacilli</taxon>
        <taxon>Bacillales</taxon>
        <taxon>Bacillaceae</taxon>
        <taxon>Halalkalibacillus</taxon>
    </lineage>
</organism>
<keyword evidence="2" id="KW-0808">Transferase</keyword>
<protein>
    <submittedName>
        <fullName evidence="2">Sugar kinase</fullName>
    </submittedName>
</protein>
<dbReference type="GO" id="GO:0016301">
    <property type="term" value="F:kinase activity"/>
    <property type="evidence" value="ECO:0007669"/>
    <property type="project" value="UniProtKB-KW"/>
</dbReference>
<dbReference type="CDD" id="cd24068">
    <property type="entry name" value="ASKHA_NBD_ROK_FnNanK-like"/>
    <property type="match status" value="1"/>
</dbReference>
<reference evidence="2 3" key="1">
    <citation type="submission" date="2017-06" db="EMBL/GenBank/DDBJ databases">
        <title>the draft geome sequence of Illustriluteabacillus marina B3227.</title>
        <authorList>
            <person name="He R.-H."/>
            <person name="Du Z.-J."/>
        </authorList>
    </citation>
    <scope>NUCLEOTIDE SEQUENCE [LARGE SCALE GENOMIC DNA]</scope>
    <source>
        <strain evidence="2 3">B3227</strain>
    </source>
</reference>
<accession>A0A2I0QUC1</accession>
<dbReference type="PANTHER" id="PTHR18964:SF149">
    <property type="entry name" value="BIFUNCTIONAL UDP-N-ACETYLGLUCOSAMINE 2-EPIMERASE_N-ACETYLMANNOSAMINE KINASE"/>
    <property type="match status" value="1"/>
</dbReference>
<dbReference type="SUPFAM" id="SSF53067">
    <property type="entry name" value="Actin-like ATPase domain"/>
    <property type="match status" value="1"/>
</dbReference>
<comment type="caution">
    <text evidence="2">The sequence shown here is derived from an EMBL/GenBank/DDBJ whole genome shotgun (WGS) entry which is preliminary data.</text>
</comment>
<dbReference type="Proteomes" id="UP000243524">
    <property type="component" value="Unassembled WGS sequence"/>
</dbReference>
<evidence type="ECO:0000256" key="1">
    <source>
        <dbReference type="ARBA" id="ARBA00006479"/>
    </source>
</evidence>
<evidence type="ECO:0000313" key="2">
    <source>
        <dbReference type="EMBL" id="PKR77908.1"/>
    </source>
</evidence>
<dbReference type="OrthoDB" id="9795247at2"/>
<dbReference type="EMBL" id="PJNH01000002">
    <property type="protein sequence ID" value="PKR77908.1"/>
    <property type="molecule type" value="Genomic_DNA"/>
</dbReference>
<comment type="similarity">
    <text evidence="1">Belongs to the ROK (NagC/XylR) family.</text>
</comment>
<dbReference type="Gene3D" id="3.30.420.40">
    <property type="match status" value="2"/>
</dbReference>
<name>A0A2I0QUC1_9BACI</name>
<dbReference type="AlphaFoldDB" id="A0A2I0QUC1"/>
<dbReference type="InterPro" id="IPR043129">
    <property type="entry name" value="ATPase_NBD"/>
</dbReference>
<sequence length="290" mass="31186">MMKVLGVDIGGTKIRFGIVDEKGKVYVDERVETTFPLYELLEHHVMRLIESYPEIEAIGIGTAGFVDAKNGKIIYMSETLPGWTGTEVKKQLEKATNLRVEVENDANCAALAEAKFGSGRGYERMVCLTLGTGLGGGIIIDDEILSGGPNGGTGEIGHMILYPNGQKCSCGRNGCYEQYVSGTAIQRRIKEAGLELSPFELFPKASEDPQAAKVVKEFTFDLAVIISTLQAALDMDAVIIGGGVSESASYWMDDLMNQVKPLLLNDLDIELASFGNEAGILGAALLVLPE</sequence>
<evidence type="ECO:0000313" key="3">
    <source>
        <dbReference type="Proteomes" id="UP000243524"/>
    </source>
</evidence>
<keyword evidence="2" id="KW-0418">Kinase</keyword>
<keyword evidence="3" id="KW-1185">Reference proteome</keyword>
<dbReference type="InterPro" id="IPR000600">
    <property type="entry name" value="ROK"/>
</dbReference>
<dbReference type="PANTHER" id="PTHR18964">
    <property type="entry name" value="ROK (REPRESSOR, ORF, KINASE) FAMILY"/>
    <property type="match status" value="1"/>
</dbReference>
<dbReference type="Pfam" id="PF00480">
    <property type="entry name" value="ROK"/>
    <property type="match status" value="1"/>
</dbReference>